<dbReference type="SUPFAM" id="SSF53448">
    <property type="entry name" value="Nucleotide-diphospho-sugar transferases"/>
    <property type="match status" value="1"/>
</dbReference>
<evidence type="ECO:0000313" key="1">
    <source>
        <dbReference type="EMBL" id="GMA86938.1"/>
    </source>
</evidence>
<organism evidence="1 2">
    <name type="scientific">Angustibacter aerolatus</name>
    <dbReference type="NCBI Taxonomy" id="1162965"/>
    <lineage>
        <taxon>Bacteria</taxon>
        <taxon>Bacillati</taxon>
        <taxon>Actinomycetota</taxon>
        <taxon>Actinomycetes</taxon>
        <taxon>Kineosporiales</taxon>
        <taxon>Kineosporiaceae</taxon>
    </lineage>
</organism>
<sequence>MTTGAAYVARHGSTAPLLFVDADLQETAVETAVLTTPVLAGSADMTVAVLPEQVTKGGGRGLVVNLARGGIERATGFVATQPLSGMRCLTREAFDAAQPLAHGWGVEVGLTIDVLRAGLRVAEVPCALQHRVSGGDLRSSLHRGAQYRDVRRALLARRLRALTRRG</sequence>
<dbReference type="InterPro" id="IPR029044">
    <property type="entry name" value="Nucleotide-diphossugar_trans"/>
</dbReference>
<gene>
    <name evidence="1" type="ORF">GCM10025868_21880</name>
</gene>
<name>A0ABQ6JFI9_9ACTN</name>
<evidence type="ECO:0000313" key="2">
    <source>
        <dbReference type="Proteomes" id="UP001157017"/>
    </source>
</evidence>
<dbReference type="Proteomes" id="UP001157017">
    <property type="component" value="Unassembled WGS sequence"/>
</dbReference>
<accession>A0ABQ6JFI9</accession>
<dbReference type="EMBL" id="BSUZ01000001">
    <property type="protein sequence ID" value="GMA86938.1"/>
    <property type="molecule type" value="Genomic_DNA"/>
</dbReference>
<reference evidence="2" key="1">
    <citation type="journal article" date="2019" name="Int. J. Syst. Evol. Microbiol.">
        <title>The Global Catalogue of Microorganisms (GCM) 10K type strain sequencing project: providing services to taxonomists for standard genome sequencing and annotation.</title>
        <authorList>
            <consortium name="The Broad Institute Genomics Platform"/>
            <consortium name="The Broad Institute Genome Sequencing Center for Infectious Disease"/>
            <person name="Wu L."/>
            <person name="Ma J."/>
        </authorList>
    </citation>
    <scope>NUCLEOTIDE SEQUENCE [LARGE SCALE GENOMIC DNA]</scope>
    <source>
        <strain evidence="2">NBRC 108730</strain>
    </source>
</reference>
<dbReference type="Gene3D" id="3.90.550.10">
    <property type="entry name" value="Spore Coat Polysaccharide Biosynthesis Protein SpsA, Chain A"/>
    <property type="match status" value="1"/>
</dbReference>
<evidence type="ECO:0008006" key="3">
    <source>
        <dbReference type="Google" id="ProtNLM"/>
    </source>
</evidence>
<comment type="caution">
    <text evidence="1">The sequence shown here is derived from an EMBL/GenBank/DDBJ whole genome shotgun (WGS) entry which is preliminary data.</text>
</comment>
<protein>
    <recommendedName>
        <fullName evidence="3">Glycosyltransferase 2-like domain-containing protein</fullName>
    </recommendedName>
</protein>
<proteinExistence type="predicted"/>
<keyword evidence="2" id="KW-1185">Reference proteome</keyword>